<dbReference type="InterPro" id="IPR014048">
    <property type="entry name" value="MethylDNA_cys_MeTrfase_DNA-bd"/>
</dbReference>
<dbReference type="InterPro" id="IPR036388">
    <property type="entry name" value="WH-like_DNA-bd_sf"/>
</dbReference>
<dbReference type="InterPro" id="IPR036631">
    <property type="entry name" value="MGMT_N_sf"/>
</dbReference>
<dbReference type="Gene3D" id="1.10.10.10">
    <property type="entry name" value="Winged helix-like DNA-binding domain superfamily/Winged helix DNA-binding domain"/>
    <property type="match status" value="1"/>
</dbReference>
<evidence type="ECO:0000256" key="7">
    <source>
        <dbReference type="ARBA" id="ARBA00023015"/>
    </source>
</evidence>
<dbReference type="InterPro" id="IPR018060">
    <property type="entry name" value="HTH_AraC"/>
</dbReference>
<dbReference type="SUPFAM" id="SSF46689">
    <property type="entry name" value="Homeodomain-like"/>
    <property type="match status" value="1"/>
</dbReference>
<dbReference type="PROSITE" id="PS00374">
    <property type="entry name" value="MGMT"/>
    <property type="match status" value="1"/>
</dbReference>
<evidence type="ECO:0000256" key="6">
    <source>
        <dbReference type="ARBA" id="ARBA00022763"/>
    </source>
</evidence>
<dbReference type="InterPro" id="IPR009057">
    <property type="entry name" value="Homeodomain-like_sf"/>
</dbReference>
<evidence type="ECO:0000256" key="9">
    <source>
        <dbReference type="ARBA" id="ARBA00023204"/>
    </source>
</evidence>
<proteinExistence type="inferred from homology"/>
<evidence type="ECO:0000256" key="3">
    <source>
        <dbReference type="ARBA" id="ARBA00011918"/>
    </source>
</evidence>
<dbReference type="GO" id="GO:0003908">
    <property type="term" value="F:methylated-DNA-[protein]-cysteine S-methyltransferase activity"/>
    <property type="evidence" value="ECO:0007669"/>
    <property type="project" value="UniProtKB-EC"/>
</dbReference>
<keyword evidence="7" id="KW-0805">Transcription regulation</keyword>
<dbReference type="PANTHER" id="PTHR10815">
    <property type="entry name" value="METHYLATED-DNA--PROTEIN-CYSTEINE METHYLTRANSFERASE"/>
    <property type="match status" value="1"/>
</dbReference>
<organism evidence="12 13">
    <name type="scientific">Candidatus Propionivibrio dominans</name>
    <dbReference type="NCBI Taxonomy" id="2954373"/>
    <lineage>
        <taxon>Bacteria</taxon>
        <taxon>Pseudomonadati</taxon>
        <taxon>Pseudomonadota</taxon>
        <taxon>Betaproteobacteria</taxon>
        <taxon>Rhodocyclales</taxon>
        <taxon>Rhodocyclaceae</taxon>
        <taxon>Propionivibrio</taxon>
    </lineage>
</organism>
<reference evidence="12" key="1">
    <citation type="submission" date="2020-10" db="EMBL/GenBank/DDBJ databases">
        <title>Connecting structure to function with the recovery of over 1000 high-quality activated sludge metagenome-assembled genomes encoding full-length rRNA genes using long-read sequencing.</title>
        <authorList>
            <person name="Singleton C.M."/>
            <person name="Petriglieri F."/>
            <person name="Kristensen J.M."/>
            <person name="Kirkegaard R.H."/>
            <person name="Michaelsen T.Y."/>
            <person name="Andersen M.H."/>
            <person name="Karst S.M."/>
            <person name="Dueholm M.S."/>
            <person name="Nielsen P.H."/>
            <person name="Albertsen M."/>
        </authorList>
    </citation>
    <scope>NUCLEOTIDE SEQUENCE</scope>
    <source>
        <strain evidence="12">EsbW_18-Q3-R4-48_MAXAC.044</strain>
    </source>
</reference>
<evidence type="ECO:0000256" key="4">
    <source>
        <dbReference type="ARBA" id="ARBA00022603"/>
    </source>
</evidence>
<dbReference type="Proteomes" id="UP000886602">
    <property type="component" value="Unassembled WGS sequence"/>
</dbReference>
<comment type="catalytic activity">
    <reaction evidence="10">
        <text>a 6-O-methyl-2'-deoxyguanosine in DNA + L-cysteinyl-[protein] = S-methyl-L-cysteinyl-[protein] + a 2'-deoxyguanosine in DNA</text>
        <dbReference type="Rhea" id="RHEA:24000"/>
        <dbReference type="Rhea" id="RHEA-COMP:10131"/>
        <dbReference type="Rhea" id="RHEA-COMP:10132"/>
        <dbReference type="Rhea" id="RHEA-COMP:11367"/>
        <dbReference type="Rhea" id="RHEA-COMP:11368"/>
        <dbReference type="ChEBI" id="CHEBI:29950"/>
        <dbReference type="ChEBI" id="CHEBI:82612"/>
        <dbReference type="ChEBI" id="CHEBI:85445"/>
        <dbReference type="ChEBI" id="CHEBI:85448"/>
        <dbReference type="EC" id="2.1.1.63"/>
    </reaction>
</comment>
<dbReference type="InterPro" id="IPR036217">
    <property type="entry name" value="MethylDNA_cys_MeTrfase_DNAb"/>
</dbReference>
<dbReference type="PROSITE" id="PS01124">
    <property type="entry name" value="HTH_ARAC_FAMILY_2"/>
    <property type="match status" value="1"/>
</dbReference>
<dbReference type="GO" id="GO:0032259">
    <property type="term" value="P:methylation"/>
    <property type="evidence" value="ECO:0007669"/>
    <property type="project" value="UniProtKB-KW"/>
</dbReference>
<dbReference type="PANTHER" id="PTHR10815:SF13">
    <property type="entry name" value="METHYLATED-DNA--PROTEIN-CYSTEINE METHYLTRANSFERASE"/>
    <property type="match status" value="1"/>
</dbReference>
<dbReference type="Pfam" id="PF01035">
    <property type="entry name" value="DNA_binding_1"/>
    <property type="match status" value="1"/>
</dbReference>
<dbReference type="SUPFAM" id="SSF53155">
    <property type="entry name" value="Methylated DNA-protein cysteine methyltransferase domain"/>
    <property type="match status" value="1"/>
</dbReference>
<keyword evidence="4 12" id="KW-0489">Methyltransferase</keyword>
<sequence length="285" mass="31277">MAERCQAYETVAQAIRFIRQNARQQPGLEEIAAHIGLSPSHLQRIFSTWAGISPKRFLQYLTREHARSLLRQSHDVLAAAHASGLSGPGRLHDLMIACDAVTPGEVRAHGEGLEITYGFGLTPFGRVIAGTTQRGLCHLHFTTGDDMAIAIAALHDEWPQARLLHDDSALAATIARLFAFGNLREPQQAPLHLLLRGTNFQIKVWEALLRIPGGEIVSYQTLAAMIGNPQAGRAVGTALAQNRIALLIPCHRVIRESGDIGQYRWGSERKNALLAFESASIRHQD</sequence>
<dbReference type="GO" id="GO:0043565">
    <property type="term" value="F:sequence-specific DNA binding"/>
    <property type="evidence" value="ECO:0007669"/>
    <property type="project" value="InterPro"/>
</dbReference>
<dbReference type="EMBL" id="JADJNC010000001">
    <property type="protein sequence ID" value="MBK7421625.1"/>
    <property type="molecule type" value="Genomic_DNA"/>
</dbReference>
<evidence type="ECO:0000313" key="12">
    <source>
        <dbReference type="EMBL" id="MBK7421625.1"/>
    </source>
</evidence>
<dbReference type="GO" id="GO:0006281">
    <property type="term" value="P:DNA repair"/>
    <property type="evidence" value="ECO:0007669"/>
    <property type="project" value="UniProtKB-KW"/>
</dbReference>
<keyword evidence="5 12" id="KW-0808">Transferase</keyword>
<protein>
    <recommendedName>
        <fullName evidence="3">methylated-DNA--[protein]-cysteine S-methyltransferase</fullName>
        <ecNumber evidence="3">2.1.1.63</ecNumber>
    </recommendedName>
</protein>
<accession>A0A9D7IB91</accession>
<dbReference type="FunFam" id="1.10.10.10:FF:000214">
    <property type="entry name" value="Methylated-DNA--protein-cysteine methyltransferase"/>
    <property type="match status" value="1"/>
</dbReference>
<feature type="domain" description="HTH araC/xylS-type" evidence="11">
    <location>
        <begin position="12"/>
        <end position="109"/>
    </location>
</feature>
<dbReference type="AlphaFoldDB" id="A0A9D7IB91"/>
<dbReference type="InterPro" id="IPR001497">
    <property type="entry name" value="MethylDNA_cys_MeTrfase_AS"/>
</dbReference>
<dbReference type="NCBIfam" id="TIGR00589">
    <property type="entry name" value="ogt"/>
    <property type="match status" value="1"/>
</dbReference>
<evidence type="ECO:0000313" key="13">
    <source>
        <dbReference type="Proteomes" id="UP000886602"/>
    </source>
</evidence>
<dbReference type="EC" id="2.1.1.63" evidence="3"/>
<dbReference type="SUPFAM" id="SSF46767">
    <property type="entry name" value="Methylated DNA-protein cysteine methyltransferase, C-terminal domain"/>
    <property type="match status" value="1"/>
</dbReference>
<comment type="catalytic activity">
    <reaction evidence="1">
        <text>a 4-O-methyl-thymidine in DNA + L-cysteinyl-[protein] = a thymidine in DNA + S-methyl-L-cysteinyl-[protein]</text>
        <dbReference type="Rhea" id="RHEA:53428"/>
        <dbReference type="Rhea" id="RHEA-COMP:10131"/>
        <dbReference type="Rhea" id="RHEA-COMP:10132"/>
        <dbReference type="Rhea" id="RHEA-COMP:13555"/>
        <dbReference type="Rhea" id="RHEA-COMP:13556"/>
        <dbReference type="ChEBI" id="CHEBI:29950"/>
        <dbReference type="ChEBI" id="CHEBI:82612"/>
        <dbReference type="ChEBI" id="CHEBI:137386"/>
        <dbReference type="ChEBI" id="CHEBI:137387"/>
        <dbReference type="EC" id="2.1.1.63"/>
    </reaction>
</comment>
<comment type="caution">
    <text evidence="12">The sequence shown here is derived from an EMBL/GenBank/DDBJ whole genome shotgun (WGS) entry which is preliminary data.</text>
</comment>
<dbReference type="Gene3D" id="3.30.160.70">
    <property type="entry name" value="Methylated DNA-protein cysteine methyltransferase domain"/>
    <property type="match status" value="1"/>
</dbReference>
<evidence type="ECO:0000256" key="2">
    <source>
        <dbReference type="ARBA" id="ARBA00008711"/>
    </source>
</evidence>
<keyword evidence="8" id="KW-0804">Transcription</keyword>
<evidence type="ECO:0000256" key="5">
    <source>
        <dbReference type="ARBA" id="ARBA00022679"/>
    </source>
</evidence>
<evidence type="ECO:0000256" key="1">
    <source>
        <dbReference type="ARBA" id="ARBA00001286"/>
    </source>
</evidence>
<evidence type="ECO:0000256" key="8">
    <source>
        <dbReference type="ARBA" id="ARBA00023163"/>
    </source>
</evidence>
<keyword evidence="6" id="KW-0227">DNA damage</keyword>
<dbReference type="SMART" id="SM00342">
    <property type="entry name" value="HTH_ARAC"/>
    <property type="match status" value="1"/>
</dbReference>
<gene>
    <name evidence="12" type="ORF">IPJ48_00190</name>
</gene>
<dbReference type="Gene3D" id="1.10.10.60">
    <property type="entry name" value="Homeodomain-like"/>
    <property type="match status" value="1"/>
</dbReference>
<dbReference type="GO" id="GO:0003700">
    <property type="term" value="F:DNA-binding transcription factor activity"/>
    <property type="evidence" value="ECO:0007669"/>
    <property type="project" value="InterPro"/>
</dbReference>
<dbReference type="Pfam" id="PF12833">
    <property type="entry name" value="HTH_18"/>
    <property type="match status" value="1"/>
</dbReference>
<comment type="similarity">
    <text evidence="2">Belongs to the MGMT family.</text>
</comment>
<evidence type="ECO:0000256" key="10">
    <source>
        <dbReference type="ARBA" id="ARBA00049348"/>
    </source>
</evidence>
<keyword evidence="9" id="KW-0234">DNA repair</keyword>
<evidence type="ECO:0000259" key="11">
    <source>
        <dbReference type="PROSITE" id="PS01124"/>
    </source>
</evidence>
<dbReference type="CDD" id="cd06445">
    <property type="entry name" value="ATase"/>
    <property type="match status" value="1"/>
</dbReference>
<name>A0A9D7IB91_9RHOO</name>